<evidence type="ECO:0000256" key="3">
    <source>
        <dbReference type="ARBA" id="ARBA00022448"/>
    </source>
</evidence>
<dbReference type="Gene3D" id="3.40.50.300">
    <property type="entry name" value="P-loop containing nucleotide triphosphate hydrolases"/>
    <property type="match status" value="1"/>
</dbReference>
<keyword evidence="6 12" id="KW-0067">ATP-binding</keyword>
<feature type="transmembrane region" description="Helical" evidence="9">
    <location>
        <begin position="294"/>
        <end position="319"/>
    </location>
</feature>
<sequence>MLSSCRAVTSMSRWSKHKKTKEVISMLSHNQKPNSWKILWRLIKSVQGRTSSKVLYVMVCAIFGILTGVTNSILLAQGLGFIFPTTNTETDGIQSVYLLVFAHNLPVMERLTIVCVTVVVAYILIFSFNVAQNYLGLKLYQEICALLRWKAYLKIQSMSTSFFDTQNNGDLMSRLTNDVYNINNLYAQVGGQTIQSLFILMTTATILFVLSPVIALISLTVLIALIALSFLFLKKARAAYAKVQNNLGDMSGYIEEVLSNHKVVHVLKLQEVMIDNFDKYNRPMVNPTIKANTYAVFIYSWFGFISNITYLASISIATAFSVNNIPSFGVSAINYSFMLSYIAALRQTALPLNQIFSLWNLIQLGIVSGERVFKILDLESPQKQATITKLPNIKGNIRFEKVAFGYSADKPILTGIDFSVKHGDIVAIVGPTGAGKSTIINLLMKFYKPFAGKIYMDNFEISEVSETAWREKISIVLQDPFLFSGTIKENIRMGRQDATDEEIIEACKVANAHDFIMRLPQGYNTFISNKTDYLSVGERQLLTIARAVIRNAPVLLLDEATSSIDVHSEKLIQQSIGRLMKDKTSFIISHRLSIIRNATLIIVINDGKVLEMGNHEQLMRQNGFYARLKRSAVK</sequence>
<dbReference type="SUPFAM" id="SSF52540">
    <property type="entry name" value="P-loop containing nucleoside triphosphate hydrolases"/>
    <property type="match status" value="1"/>
</dbReference>
<evidence type="ECO:0000256" key="5">
    <source>
        <dbReference type="ARBA" id="ARBA00022741"/>
    </source>
</evidence>
<evidence type="ECO:0000256" key="4">
    <source>
        <dbReference type="ARBA" id="ARBA00022692"/>
    </source>
</evidence>
<dbReference type="GO" id="GO:0005524">
    <property type="term" value="F:ATP binding"/>
    <property type="evidence" value="ECO:0007669"/>
    <property type="project" value="UniProtKB-KW"/>
</dbReference>
<feature type="domain" description="ABC transmembrane type-1" evidence="11">
    <location>
        <begin position="57"/>
        <end position="364"/>
    </location>
</feature>
<evidence type="ECO:0000256" key="2">
    <source>
        <dbReference type="ARBA" id="ARBA00005417"/>
    </source>
</evidence>
<dbReference type="KEGG" id="mpm:MPNA0190"/>
<dbReference type="AlphaFoldDB" id="A0AB33HM15"/>
<feature type="transmembrane region" description="Helical" evidence="9">
    <location>
        <begin position="213"/>
        <end position="233"/>
    </location>
</feature>
<evidence type="ECO:0000259" key="10">
    <source>
        <dbReference type="PROSITE" id="PS50893"/>
    </source>
</evidence>
<dbReference type="CDD" id="cd03254">
    <property type="entry name" value="ABCC_Glucan_exporter_like"/>
    <property type="match status" value="1"/>
</dbReference>
<keyword evidence="5" id="KW-0547">Nucleotide-binding</keyword>
<dbReference type="Proteomes" id="UP000007105">
    <property type="component" value="Chromosome"/>
</dbReference>
<dbReference type="PANTHER" id="PTHR24221">
    <property type="entry name" value="ATP-BINDING CASSETTE SUB-FAMILY B"/>
    <property type="match status" value="1"/>
</dbReference>
<evidence type="ECO:0000256" key="9">
    <source>
        <dbReference type="SAM" id="Phobius"/>
    </source>
</evidence>
<keyword evidence="7 9" id="KW-1133">Transmembrane helix</keyword>
<evidence type="ECO:0000256" key="6">
    <source>
        <dbReference type="ARBA" id="ARBA00022840"/>
    </source>
</evidence>
<dbReference type="InterPro" id="IPR036640">
    <property type="entry name" value="ABC1_TM_sf"/>
</dbReference>
<dbReference type="GO" id="GO:0005886">
    <property type="term" value="C:plasma membrane"/>
    <property type="evidence" value="ECO:0007669"/>
    <property type="project" value="UniProtKB-SubCell"/>
</dbReference>
<dbReference type="GO" id="GO:0140359">
    <property type="term" value="F:ABC-type transporter activity"/>
    <property type="evidence" value="ECO:0007669"/>
    <property type="project" value="InterPro"/>
</dbReference>
<protein>
    <submittedName>
        <fullName evidence="12">ABC transporter, ATP-binding protein</fullName>
    </submittedName>
</protein>
<keyword evidence="3" id="KW-0813">Transport</keyword>
<dbReference type="PROSITE" id="PS00211">
    <property type="entry name" value="ABC_TRANSPORTER_1"/>
    <property type="match status" value="1"/>
</dbReference>
<dbReference type="Pfam" id="PF00664">
    <property type="entry name" value="ABC_membrane"/>
    <property type="match status" value="1"/>
</dbReference>
<proteinExistence type="inferred from homology"/>
<dbReference type="InterPro" id="IPR017871">
    <property type="entry name" value="ABC_transporter-like_CS"/>
</dbReference>
<dbReference type="CDD" id="cd18547">
    <property type="entry name" value="ABC_6TM_Tm288_like"/>
    <property type="match status" value="1"/>
</dbReference>
<dbReference type="InterPro" id="IPR011527">
    <property type="entry name" value="ABC1_TM_dom"/>
</dbReference>
<gene>
    <name evidence="12" type="ORF">MPNA0190</name>
</gene>
<dbReference type="InterPro" id="IPR003439">
    <property type="entry name" value="ABC_transporter-like_ATP-bd"/>
</dbReference>
<dbReference type="PROSITE" id="PS50929">
    <property type="entry name" value="ABC_TM1F"/>
    <property type="match status" value="1"/>
</dbReference>
<reference evidence="13" key="1">
    <citation type="journal article" date="2012" name="J. Bacteriol.">
        <title>Complete genome sequence of Mycoplasma pneumoniae type 2a strain 309, isolated in Japan.</title>
        <authorList>
            <person name="Kenri T."/>
            <person name="Horino A."/>
            <person name="Matsui M."/>
            <person name="Sasaki Y."/>
            <person name="Suzuki S."/>
            <person name="Narita M."/>
            <person name="Ohya H."/>
            <person name="Okazaki N."/>
            <person name="Shibayama K."/>
        </authorList>
    </citation>
    <scope>NUCLEOTIDE SEQUENCE [LARGE SCALE GENOMIC DNA]</scope>
    <source>
        <strain evidence="13">309</strain>
    </source>
</reference>
<evidence type="ECO:0000256" key="8">
    <source>
        <dbReference type="ARBA" id="ARBA00023136"/>
    </source>
</evidence>
<evidence type="ECO:0000256" key="7">
    <source>
        <dbReference type="ARBA" id="ARBA00022989"/>
    </source>
</evidence>
<dbReference type="GO" id="GO:0034040">
    <property type="term" value="F:ATPase-coupled lipid transmembrane transporter activity"/>
    <property type="evidence" value="ECO:0007669"/>
    <property type="project" value="TreeGrafter"/>
</dbReference>
<dbReference type="SUPFAM" id="SSF90123">
    <property type="entry name" value="ABC transporter transmembrane region"/>
    <property type="match status" value="1"/>
</dbReference>
<dbReference type="FunFam" id="3.40.50.300:FF:000287">
    <property type="entry name" value="Multidrug ABC transporter ATP-binding protein"/>
    <property type="match status" value="1"/>
</dbReference>
<dbReference type="Gene3D" id="1.20.1560.10">
    <property type="entry name" value="ABC transporter type 1, transmembrane domain"/>
    <property type="match status" value="1"/>
</dbReference>
<dbReference type="RefSeq" id="WP_014325287.1">
    <property type="nucleotide sequence ID" value="NC_016807.1"/>
</dbReference>
<feature type="transmembrane region" description="Helical" evidence="9">
    <location>
        <begin position="185"/>
        <end position="207"/>
    </location>
</feature>
<name>A0AB33HM15_MYCPM</name>
<dbReference type="InterPro" id="IPR039421">
    <property type="entry name" value="Type_1_exporter"/>
</dbReference>
<feature type="transmembrane region" description="Helical" evidence="9">
    <location>
        <begin position="54"/>
        <end position="76"/>
    </location>
</feature>
<evidence type="ECO:0000313" key="13">
    <source>
        <dbReference type="Proteomes" id="UP000007105"/>
    </source>
</evidence>
<dbReference type="InterPro" id="IPR003593">
    <property type="entry name" value="AAA+_ATPase"/>
</dbReference>
<organism evidence="12 13">
    <name type="scientific">Mycoplasmoides pneumoniae 309</name>
    <dbReference type="NCBI Taxonomy" id="1112856"/>
    <lineage>
        <taxon>Bacteria</taxon>
        <taxon>Bacillati</taxon>
        <taxon>Mycoplasmatota</taxon>
        <taxon>Mycoplasmoidales</taxon>
        <taxon>Mycoplasmoidaceae</taxon>
        <taxon>Mycoplasmoides</taxon>
    </lineage>
</organism>
<accession>A0AB33HM15</accession>
<dbReference type="SMART" id="SM00382">
    <property type="entry name" value="AAA"/>
    <property type="match status" value="1"/>
</dbReference>
<comment type="similarity">
    <text evidence="2">Belongs to the ABC transporter superfamily.</text>
</comment>
<dbReference type="Pfam" id="PF00005">
    <property type="entry name" value="ABC_tran"/>
    <property type="match status" value="1"/>
</dbReference>
<dbReference type="GO" id="GO:0016887">
    <property type="term" value="F:ATP hydrolysis activity"/>
    <property type="evidence" value="ECO:0007669"/>
    <property type="project" value="InterPro"/>
</dbReference>
<feature type="domain" description="ABC transporter" evidence="10">
    <location>
        <begin position="397"/>
        <end position="631"/>
    </location>
</feature>
<evidence type="ECO:0000259" key="11">
    <source>
        <dbReference type="PROSITE" id="PS50929"/>
    </source>
</evidence>
<keyword evidence="4 9" id="KW-0812">Transmembrane</keyword>
<comment type="subcellular location">
    <subcellularLocation>
        <location evidence="1">Cell membrane</location>
        <topology evidence="1">Multi-pass membrane protein</topology>
    </subcellularLocation>
</comment>
<dbReference type="EMBL" id="AP012303">
    <property type="protein sequence ID" value="BAL21587.1"/>
    <property type="molecule type" value="Genomic_DNA"/>
</dbReference>
<dbReference type="PANTHER" id="PTHR24221:SF654">
    <property type="entry name" value="ATP-BINDING CASSETTE SUB-FAMILY B MEMBER 6"/>
    <property type="match status" value="1"/>
</dbReference>
<dbReference type="PROSITE" id="PS50893">
    <property type="entry name" value="ABC_TRANSPORTER_2"/>
    <property type="match status" value="1"/>
</dbReference>
<evidence type="ECO:0000313" key="12">
    <source>
        <dbReference type="EMBL" id="BAL21587.1"/>
    </source>
</evidence>
<feature type="transmembrane region" description="Helical" evidence="9">
    <location>
        <begin position="111"/>
        <end position="131"/>
    </location>
</feature>
<evidence type="ECO:0000256" key="1">
    <source>
        <dbReference type="ARBA" id="ARBA00004651"/>
    </source>
</evidence>
<dbReference type="InterPro" id="IPR027417">
    <property type="entry name" value="P-loop_NTPase"/>
</dbReference>
<dbReference type="GeneID" id="66609340"/>
<keyword evidence="8 9" id="KW-0472">Membrane</keyword>